<name>A0A401U7X7_9BACT</name>
<reference evidence="1 2" key="1">
    <citation type="submission" date="2018-11" db="EMBL/GenBank/DDBJ databases">
        <title>Chryseotalea sanarue gen. nov., sp., nov., a member of the family Cytophagaceae, isolated from a brackish lake in Hamamatsu Japan.</title>
        <authorList>
            <person name="Maejima Y."/>
            <person name="Iino T."/>
            <person name="Muraguchi Y."/>
            <person name="Fukuda K."/>
            <person name="Ohkuma M."/>
            <person name="Moriuchi R."/>
            <person name="Dohra H."/>
            <person name="Kimbara K."/>
            <person name="Shintani M."/>
        </authorList>
    </citation>
    <scope>NUCLEOTIDE SEQUENCE [LARGE SCALE GENOMIC DNA]</scope>
    <source>
        <strain evidence="1 2">Ys</strain>
    </source>
</reference>
<dbReference type="Proteomes" id="UP000288227">
    <property type="component" value="Unassembled WGS sequence"/>
</dbReference>
<protein>
    <submittedName>
        <fullName evidence="1">Uncharacterized protein</fullName>
    </submittedName>
</protein>
<accession>A0A401U7X7</accession>
<comment type="caution">
    <text evidence="1">The sequence shown here is derived from an EMBL/GenBank/DDBJ whole genome shotgun (WGS) entry which is preliminary data.</text>
</comment>
<dbReference type="PROSITE" id="PS51257">
    <property type="entry name" value="PROKAR_LIPOPROTEIN"/>
    <property type="match status" value="1"/>
</dbReference>
<sequence>MSNEKNKHMKAFVSILAISFILSGCSEENVGTSTCLTPATLRDMSGLDGCGWVFELNDGTKLSPYWIMFCGTPPLPKEVTEDPLYNFEYVDGKQVMINYEIIPDIVTACMAAEVVKIKCISDRPLPGNE</sequence>
<evidence type="ECO:0000313" key="2">
    <source>
        <dbReference type="Proteomes" id="UP000288227"/>
    </source>
</evidence>
<proteinExistence type="predicted"/>
<gene>
    <name evidence="1" type="ORF">SanaruYs_12050</name>
</gene>
<keyword evidence="2" id="KW-1185">Reference proteome</keyword>
<evidence type="ECO:0000313" key="1">
    <source>
        <dbReference type="EMBL" id="GCC50986.1"/>
    </source>
</evidence>
<dbReference type="AlphaFoldDB" id="A0A401U7X7"/>
<organism evidence="1 2">
    <name type="scientific">Chryseotalea sanaruensis</name>
    <dbReference type="NCBI Taxonomy" id="2482724"/>
    <lineage>
        <taxon>Bacteria</taxon>
        <taxon>Pseudomonadati</taxon>
        <taxon>Bacteroidota</taxon>
        <taxon>Cytophagia</taxon>
        <taxon>Cytophagales</taxon>
        <taxon>Chryseotaleaceae</taxon>
        <taxon>Chryseotalea</taxon>
    </lineage>
</organism>
<dbReference type="EMBL" id="BHXQ01000002">
    <property type="protein sequence ID" value="GCC50986.1"/>
    <property type="molecule type" value="Genomic_DNA"/>
</dbReference>